<dbReference type="PANTHER" id="PTHR43685:SF2">
    <property type="entry name" value="GLYCOSYLTRANSFERASE 2-LIKE DOMAIN-CONTAINING PROTEIN"/>
    <property type="match status" value="1"/>
</dbReference>
<dbReference type="PANTHER" id="PTHR43685">
    <property type="entry name" value="GLYCOSYLTRANSFERASE"/>
    <property type="match status" value="1"/>
</dbReference>
<comment type="caution">
    <text evidence="2">The sequence shown here is derived from an EMBL/GenBank/DDBJ whole genome shotgun (WGS) entry which is preliminary data.</text>
</comment>
<proteinExistence type="predicted"/>
<dbReference type="Gene3D" id="3.90.550.10">
    <property type="entry name" value="Spore Coat Polysaccharide Biosynthesis Protein SpsA, Chain A"/>
    <property type="match status" value="1"/>
</dbReference>
<organism evidence="2 3">
    <name type="scientific">Flavobacterium fragile</name>
    <dbReference type="NCBI Taxonomy" id="2949085"/>
    <lineage>
        <taxon>Bacteria</taxon>
        <taxon>Pseudomonadati</taxon>
        <taxon>Bacteroidota</taxon>
        <taxon>Flavobacteriia</taxon>
        <taxon>Flavobacteriales</taxon>
        <taxon>Flavobacteriaceae</taxon>
        <taxon>Flavobacterium</taxon>
    </lineage>
</organism>
<dbReference type="InterPro" id="IPR001173">
    <property type="entry name" value="Glyco_trans_2-like"/>
</dbReference>
<evidence type="ECO:0000259" key="1">
    <source>
        <dbReference type="Pfam" id="PF00535"/>
    </source>
</evidence>
<gene>
    <name evidence="2" type="ORF">NAT47_04905</name>
</gene>
<reference evidence="2 3" key="1">
    <citation type="submission" date="2022-05" db="EMBL/GenBank/DDBJ databases">
        <title>Flavobacterium sp., isolated from activated sludge.</title>
        <authorList>
            <person name="Ran Q."/>
        </authorList>
    </citation>
    <scope>NUCLEOTIDE SEQUENCE [LARGE SCALE GENOMIC DNA]</scope>
    <source>
        <strain evidence="2 3">HXWNR69</strain>
    </source>
</reference>
<name>A0ABT0TFJ0_9FLAO</name>
<dbReference type="SUPFAM" id="SSF53448">
    <property type="entry name" value="Nucleotide-diphospho-sugar transferases"/>
    <property type="match status" value="1"/>
</dbReference>
<dbReference type="InterPro" id="IPR029044">
    <property type="entry name" value="Nucleotide-diphossugar_trans"/>
</dbReference>
<keyword evidence="3" id="KW-1185">Reference proteome</keyword>
<feature type="domain" description="Glycosyltransferase 2-like" evidence="1">
    <location>
        <begin position="4"/>
        <end position="122"/>
    </location>
</feature>
<dbReference type="CDD" id="cd00761">
    <property type="entry name" value="Glyco_tranf_GTA_type"/>
    <property type="match status" value="1"/>
</dbReference>
<evidence type="ECO:0000313" key="2">
    <source>
        <dbReference type="EMBL" id="MCL9769750.1"/>
    </source>
</evidence>
<dbReference type="Pfam" id="PF00535">
    <property type="entry name" value="Glycos_transf_2"/>
    <property type="match status" value="1"/>
</dbReference>
<accession>A0ABT0TFJ0</accession>
<evidence type="ECO:0000313" key="3">
    <source>
        <dbReference type="Proteomes" id="UP001203342"/>
    </source>
</evidence>
<dbReference type="RefSeq" id="WP_250580865.1">
    <property type="nucleotide sequence ID" value="NZ_JAMLJN010000003.1"/>
</dbReference>
<protein>
    <submittedName>
        <fullName evidence="2">Glycosyltransferase</fullName>
    </submittedName>
</protein>
<dbReference type="InterPro" id="IPR050834">
    <property type="entry name" value="Glycosyltransf_2"/>
</dbReference>
<dbReference type="Proteomes" id="UP001203342">
    <property type="component" value="Unassembled WGS sequence"/>
</dbReference>
<dbReference type="EMBL" id="JAMLJN010000003">
    <property type="protein sequence ID" value="MCL9769750.1"/>
    <property type="molecule type" value="Genomic_DNA"/>
</dbReference>
<sequence length="331" mass="37895">MNFSLIICTYKRPQALLTLLQSVKQQTLYPHEILIVDGSPDDFTKEMLSQHSFPNLKYFKVEDKDRGLTKQRNYGISRVSEASEVVCFLDDDTVLAPTYFEAIIQTYQDYPEALGVGGYITNEVIWQHVGVNYIAKVNEFYYDGWKRKDGSRFVWRKKLGLDSDEPPGCSPAFSHGRSVGFLPPSGKVYPVEQLMGGVSSFRKTVFESFQFSTYFEGYGLYEDADFTLRVSKVGQLYLNTAAQLEHHHDAAGRPNQYAYGKMVVRNGWYVWRVKNPNPSLSARFKWHAITLLLTGIRATNVITTPKRKEAFTETLGRVVGWFSLFWKAPRV</sequence>